<evidence type="ECO:0000256" key="1">
    <source>
        <dbReference type="SAM" id="SignalP"/>
    </source>
</evidence>
<sequence>MSVFLSILIILLSSYFMICQEFESRRQEFCTYKSTTDAATQSDYSQQVVFVFSKDSFFEFDLIEGELIGARMIQDKWIELDNNIDAACTIKRNSDSSGGYIFIKGQTIWFYEGLKEPKLMNKLALSDYISKFGLFDVNQEIGCLTCFCIQTGSCKLIMVMKKTRHRALTCDLDGSFNLANCQLKMKLSAPSDMPSDLFDSVGECNALSIMNENKSPSSVLYIDDIDIHFWSGLNKRRRITNAELACNLENGTNKEKSLKEISEQDSDFVDIPLNETDEEKTSDAVVEDEKHFDSNLRIDHLVEVKKKVEKIPKKVQPMNLVFEKQNIGEICDQNKKAREMNAIKEARSEDTSMLPSLDVINAESGEQINQIENEKRGNEKIESNNCIDFGNKITEESIVPETRLEKEKQFEVVIGSAKENDISDQTSIDSLDLRNSPSICEANFSPYSNEEDQFSPFEQIVGEKWIEVDVDLQSETDSSVENDEV</sequence>
<dbReference type="Proteomes" id="UP000285301">
    <property type="component" value="Unassembled WGS sequence"/>
</dbReference>
<feature type="chain" id="PRO_5018592195" evidence="1">
    <location>
        <begin position="20"/>
        <end position="485"/>
    </location>
</feature>
<comment type="caution">
    <text evidence="2">The sequence shown here is derived from an EMBL/GenBank/DDBJ whole genome shotgun (WGS) entry which is preliminary data.</text>
</comment>
<evidence type="ECO:0000313" key="3">
    <source>
        <dbReference type="Proteomes" id="UP000285301"/>
    </source>
</evidence>
<name>A0A3S3PW02_9ACAR</name>
<accession>A0A3S3PW02</accession>
<dbReference type="InterPro" id="IPR036375">
    <property type="entry name" value="Hemopexin-like_dom_sf"/>
</dbReference>
<keyword evidence="1" id="KW-0732">Signal</keyword>
<dbReference type="EMBL" id="NCKU01000087">
    <property type="protein sequence ID" value="RWS17367.1"/>
    <property type="molecule type" value="Genomic_DNA"/>
</dbReference>
<dbReference type="Gene3D" id="2.110.10.10">
    <property type="entry name" value="Hemopexin-like domain"/>
    <property type="match status" value="1"/>
</dbReference>
<dbReference type="OrthoDB" id="10546411at2759"/>
<evidence type="ECO:0000313" key="2">
    <source>
        <dbReference type="EMBL" id="RWS17367.1"/>
    </source>
</evidence>
<dbReference type="AlphaFoldDB" id="A0A3S3PW02"/>
<reference evidence="2 3" key="1">
    <citation type="journal article" date="2018" name="Gigascience">
        <title>Genomes of trombidid mites reveal novel predicted allergens and laterally-transferred genes associated with secondary metabolism.</title>
        <authorList>
            <person name="Dong X."/>
            <person name="Chaisiri K."/>
            <person name="Xia D."/>
            <person name="Armstrong S.D."/>
            <person name="Fang Y."/>
            <person name="Donnelly M.J."/>
            <person name="Kadowaki T."/>
            <person name="McGarry J.W."/>
            <person name="Darby A.C."/>
            <person name="Makepeace B.L."/>
        </authorList>
    </citation>
    <scope>NUCLEOTIDE SEQUENCE [LARGE SCALE GENOMIC DNA]</scope>
    <source>
        <strain evidence="2">UoL-WK</strain>
    </source>
</reference>
<keyword evidence="3" id="KW-1185">Reference proteome</keyword>
<protein>
    <submittedName>
        <fullName evidence="2">Uncharacterized protein</fullName>
    </submittedName>
</protein>
<gene>
    <name evidence="2" type="ORF">B4U79_18932</name>
</gene>
<dbReference type="SUPFAM" id="SSF50923">
    <property type="entry name" value="Hemopexin-like domain"/>
    <property type="match status" value="1"/>
</dbReference>
<feature type="signal peptide" evidence="1">
    <location>
        <begin position="1"/>
        <end position="19"/>
    </location>
</feature>
<organism evidence="2 3">
    <name type="scientific">Dinothrombium tinctorium</name>
    <dbReference type="NCBI Taxonomy" id="1965070"/>
    <lineage>
        <taxon>Eukaryota</taxon>
        <taxon>Metazoa</taxon>
        <taxon>Ecdysozoa</taxon>
        <taxon>Arthropoda</taxon>
        <taxon>Chelicerata</taxon>
        <taxon>Arachnida</taxon>
        <taxon>Acari</taxon>
        <taxon>Acariformes</taxon>
        <taxon>Trombidiformes</taxon>
        <taxon>Prostigmata</taxon>
        <taxon>Anystina</taxon>
        <taxon>Parasitengona</taxon>
        <taxon>Trombidioidea</taxon>
        <taxon>Trombidiidae</taxon>
        <taxon>Dinothrombium</taxon>
    </lineage>
</organism>
<proteinExistence type="predicted"/>